<evidence type="ECO:0000313" key="2">
    <source>
        <dbReference type="EMBL" id="JAA85060.1"/>
    </source>
</evidence>
<keyword evidence="1" id="KW-0472">Membrane</keyword>
<reference evidence="2" key="2">
    <citation type="submission" date="2013-05" db="EMBL/GenBank/DDBJ databases">
        <authorList>
            <person name="Carter J.-M."/>
            <person name="Baker S.C."/>
            <person name="Pink R."/>
            <person name="Carter D.R.F."/>
            <person name="Collins A."/>
            <person name="Tomlin J."/>
            <person name="Gibbs M."/>
            <person name="Breuker C.J."/>
        </authorList>
    </citation>
    <scope>NUCLEOTIDE SEQUENCE</scope>
    <source>
        <tissue evidence="2">Ovary</tissue>
    </source>
</reference>
<sequence>MSIWLSLEVLYIRISTNVHTASGILKMIQVCCYPILFISVEIKSMNCKWQELFEYLLLLLHIFYYSLTALFDRKILDVL</sequence>
<proteinExistence type="predicted"/>
<dbReference type="AlphaFoldDB" id="S4PDG6"/>
<evidence type="ECO:0000256" key="1">
    <source>
        <dbReference type="SAM" id="Phobius"/>
    </source>
</evidence>
<feature type="transmembrane region" description="Helical" evidence="1">
    <location>
        <begin position="20"/>
        <end position="40"/>
    </location>
</feature>
<keyword evidence="1" id="KW-1133">Transmembrane helix</keyword>
<dbReference type="EMBL" id="GAIX01007500">
    <property type="protein sequence ID" value="JAA85060.1"/>
    <property type="molecule type" value="Transcribed_RNA"/>
</dbReference>
<protein>
    <submittedName>
        <fullName evidence="2">Uncharacterized protein</fullName>
    </submittedName>
</protein>
<feature type="transmembrane region" description="Helical" evidence="1">
    <location>
        <begin position="52"/>
        <end position="71"/>
    </location>
</feature>
<keyword evidence="1" id="KW-0812">Transmembrane</keyword>
<organism evidence="2">
    <name type="scientific">Pararge aegeria</name>
    <name type="common">speckled wood butterfly</name>
    <dbReference type="NCBI Taxonomy" id="116150"/>
    <lineage>
        <taxon>Eukaryota</taxon>
        <taxon>Metazoa</taxon>
        <taxon>Ecdysozoa</taxon>
        <taxon>Arthropoda</taxon>
        <taxon>Hexapoda</taxon>
        <taxon>Insecta</taxon>
        <taxon>Pterygota</taxon>
        <taxon>Neoptera</taxon>
        <taxon>Endopterygota</taxon>
        <taxon>Lepidoptera</taxon>
        <taxon>Glossata</taxon>
        <taxon>Ditrysia</taxon>
        <taxon>Papilionoidea</taxon>
        <taxon>Nymphalidae</taxon>
        <taxon>Satyrinae</taxon>
        <taxon>Satyrini</taxon>
        <taxon>Parargina</taxon>
        <taxon>Pararge</taxon>
    </lineage>
</organism>
<reference evidence="2" key="1">
    <citation type="journal article" date="2013" name="BMC Genomics">
        <title>Unscrambling butterfly oogenesis.</title>
        <authorList>
            <person name="Carter J.M."/>
            <person name="Baker S.C."/>
            <person name="Pink R."/>
            <person name="Carter D.R."/>
            <person name="Collins A."/>
            <person name="Tomlin J."/>
            <person name="Gibbs M."/>
            <person name="Breuker C.J."/>
        </authorList>
    </citation>
    <scope>NUCLEOTIDE SEQUENCE</scope>
    <source>
        <tissue evidence="2">Ovary</tissue>
    </source>
</reference>
<name>S4PDG6_9NEOP</name>
<accession>S4PDG6</accession>